<organism evidence="2">
    <name type="scientific">Solanum lycopersicum</name>
    <name type="common">Tomato</name>
    <name type="synonym">Lycopersicon esculentum</name>
    <dbReference type="NCBI Taxonomy" id="4081"/>
    <lineage>
        <taxon>Eukaryota</taxon>
        <taxon>Viridiplantae</taxon>
        <taxon>Streptophyta</taxon>
        <taxon>Embryophyta</taxon>
        <taxon>Tracheophyta</taxon>
        <taxon>Spermatophyta</taxon>
        <taxon>Magnoliopsida</taxon>
        <taxon>eudicotyledons</taxon>
        <taxon>Gunneridae</taxon>
        <taxon>Pentapetalae</taxon>
        <taxon>asterids</taxon>
        <taxon>lamiids</taxon>
        <taxon>Solanales</taxon>
        <taxon>Solanaceae</taxon>
        <taxon>Solanoideae</taxon>
        <taxon>Solaneae</taxon>
        <taxon>Solanum</taxon>
        <taxon>Solanum subgen. Lycopersicon</taxon>
    </lineage>
</organism>
<dbReference type="PANTHER" id="PTHR11439">
    <property type="entry name" value="GAG-POL-RELATED RETROTRANSPOSON"/>
    <property type="match status" value="1"/>
</dbReference>
<dbReference type="Gene3D" id="3.30.420.10">
    <property type="entry name" value="Ribonuclease H-like superfamily/Ribonuclease H"/>
    <property type="match status" value="1"/>
</dbReference>
<proteinExistence type="predicted"/>
<dbReference type="SUPFAM" id="SSF56672">
    <property type="entry name" value="DNA/RNA polymerases"/>
    <property type="match status" value="1"/>
</dbReference>
<dbReference type="InParanoid" id="A0A3Q7G4G8"/>
<dbReference type="CDD" id="cd09272">
    <property type="entry name" value="RNase_HI_RT_Ty1"/>
    <property type="match status" value="1"/>
</dbReference>
<dbReference type="InterPro" id="IPR043502">
    <property type="entry name" value="DNA/RNA_pol_sf"/>
</dbReference>
<reference evidence="2" key="2">
    <citation type="submission" date="2019-01" db="UniProtKB">
        <authorList>
            <consortium name="EnsemblPlants"/>
        </authorList>
    </citation>
    <scope>IDENTIFICATION</scope>
    <source>
        <strain evidence="2">cv. Heinz 1706</strain>
    </source>
</reference>
<dbReference type="PANTHER" id="PTHR11439:SF467">
    <property type="entry name" value="INTEGRASE CATALYTIC DOMAIN-CONTAINING PROTEIN"/>
    <property type="match status" value="1"/>
</dbReference>
<dbReference type="InterPro" id="IPR036397">
    <property type="entry name" value="RNaseH_sf"/>
</dbReference>
<dbReference type="Proteomes" id="UP000004994">
    <property type="component" value="Chromosome 4"/>
</dbReference>
<reference evidence="2" key="1">
    <citation type="journal article" date="2012" name="Nature">
        <title>The tomato genome sequence provides insights into fleshy fruit evolution.</title>
        <authorList>
            <consortium name="Tomato Genome Consortium"/>
        </authorList>
    </citation>
    <scope>NUCLEOTIDE SEQUENCE [LARGE SCALE GENOMIC DNA]</scope>
    <source>
        <strain evidence="2">cv. Heinz 1706</strain>
    </source>
</reference>
<accession>A0A3Q7G4G8</accession>
<dbReference type="AlphaFoldDB" id="A0A3Q7G4G8"/>
<evidence type="ECO:0000259" key="1">
    <source>
        <dbReference type="Pfam" id="PF07727"/>
    </source>
</evidence>
<evidence type="ECO:0000313" key="3">
    <source>
        <dbReference type="Proteomes" id="UP000004994"/>
    </source>
</evidence>
<dbReference type="EnsemblPlants" id="Solyc04g050827.1.1">
    <property type="protein sequence ID" value="Solyc04g050827.1.1"/>
    <property type="gene ID" value="Solyc04g050827.1"/>
</dbReference>
<keyword evidence="3" id="KW-1185">Reference proteome</keyword>
<dbReference type="PaxDb" id="4081-Solyc06g011420.1.1"/>
<dbReference type="GO" id="GO:0003676">
    <property type="term" value="F:nucleic acid binding"/>
    <property type="evidence" value="ECO:0007669"/>
    <property type="project" value="InterPro"/>
</dbReference>
<feature type="domain" description="Reverse transcriptase Ty1/copia-type" evidence="1">
    <location>
        <begin position="129"/>
        <end position="193"/>
    </location>
</feature>
<dbReference type="STRING" id="4081.A0A3Q7G4G8"/>
<dbReference type="Gramene" id="Solyc04g050827.1.1">
    <property type="protein sequence ID" value="Solyc04g050827.1.1"/>
    <property type="gene ID" value="Solyc04g050827.1"/>
</dbReference>
<dbReference type="InterPro" id="IPR013103">
    <property type="entry name" value="RVT_2"/>
</dbReference>
<protein>
    <recommendedName>
        <fullName evidence="1">Reverse transcriptase Ty1/copia-type domain-containing protein</fullName>
    </recommendedName>
</protein>
<evidence type="ECO:0000313" key="2">
    <source>
        <dbReference type="EnsemblPlants" id="Solyc04g050827.1.1"/>
    </source>
</evidence>
<dbReference type="Pfam" id="PF07727">
    <property type="entry name" value="RVT_2"/>
    <property type="match status" value="1"/>
</dbReference>
<name>A0A3Q7G4G8_SOLLC</name>
<sequence>MDNRKHLRSGMDIQANVNYFNDKKINYKNNLDFNLKKFNSEITFVVEKDSQKYTELKFGGSGSTIATFRDTSLLELHIFSSLRYVDGGKVKIDYIFQCFGRLEGYGGHQHEFACICGAWVHLRPRVFLMIQKLKQELSKSFAMKDFGPARQILGMQIVRDRKAKKLVLSQEKYIQKVFRRFNMDKAKVVITPLAMHFKLSTKQCPSSDDEKEDMKKVPYASAVGSLMYAMVCTRPDIAHAVGVVSRFLSNPGREHWNAVKWVTRYLCGTSSLSLCFGTRKPILCGYTDADMAGDVDTRKSTSGYLVTFAGGAVSWQSRLQNCVALSTTEAELIAVVEACKELLWMKRFLGELGCAQERYVLYCDSQSAIHLGKNSTFYGRSKHIDMHVTRSTTTNIIFDIRWMRRQEGKSGTHF</sequence>